<dbReference type="InterPro" id="IPR027981">
    <property type="entry name" value="DUF4446"/>
</dbReference>
<dbReference type="Proteomes" id="UP000178977">
    <property type="component" value="Unassembled WGS sequence"/>
</dbReference>
<gene>
    <name evidence="3" type="ORF">A3A44_02770</name>
</gene>
<feature type="transmembrane region" description="Helical" evidence="2">
    <location>
        <begin position="12"/>
        <end position="33"/>
    </location>
</feature>
<keyword evidence="2" id="KW-0812">Transmembrane</keyword>
<accession>A0A1G2LGC9</accession>
<feature type="region of interest" description="Disordered" evidence="1">
    <location>
        <begin position="140"/>
        <end position="168"/>
    </location>
</feature>
<name>A0A1G2LGC9_9BACT</name>
<organism evidence="3 4">
    <name type="scientific">Candidatus Sungbacteria bacterium RIFCSPLOWO2_01_FULL_60_25</name>
    <dbReference type="NCBI Taxonomy" id="1802281"/>
    <lineage>
        <taxon>Bacteria</taxon>
        <taxon>Candidatus Sungiibacteriota</taxon>
    </lineage>
</organism>
<keyword evidence="2" id="KW-1133">Transmembrane helix</keyword>
<reference evidence="3 4" key="1">
    <citation type="journal article" date="2016" name="Nat. Commun.">
        <title>Thousands of microbial genomes shed light on interconnected biogeochemical processes in an aquifer system.</title>
        <authorList>
            <person name="Anantharaman K."/>
            <person name="Brown C.T."/>
            <person name="Hug L.A."/>
            <person name="Sharon I."/>
            <person name="Castelle C.J."/>
            <person name="Probst A.J."/>
            <person name="Thomas B.C."/>
            <person name="Singh A."/>
            <person name="Wilkins M.J."/>
            <person name="Karaoz U."/>
            <person name="Brodie E.L."/>
            <person name="Williams K.H."/>
            <person name="Hubbard S.S."/>
            <person name="Banfield J.F."/>
        </authorList>
    </citation>
    <scope>NUCLEOTIDE SEQUENCE [LARGE SCALE GENOMIC DNA]</scope>
</reference>
<feature type="compositionally biased region" description="Basic and acidic residues" evidence="1">
    <location>
        <begin position="144"/>
        <end position="157"/>
    </location>
</feature>
<evidence type="ECO:0008006" key="5">
    <source>
        <dbReference type="Google" id="ProtNLM"/>
    </source>
</evidence>
<dbReference type="EMBL" id="MHQT01000011">
    <property type="protein sequence ID" value="OHA09861.1"/>
    <property type="molecule type" value="Genomic_DNA"/>
</dbReference>
<evidence type="ECO:0000256" key="2">
    <source>
        <dbReference type="SAM" id="Phobius"/>
    </source>
</evidence>
<dbReference type="STRING" id="1802281.A3A44_02770"/>
<proteinExistence type="predicted"/>
<dbReference type="Pfam" id="PF14584">
    <property type="entry name" value="DUF4446"/>
    <property type="match status" value="1"/>
</dbReference>
<evidence type="ECO:0000256" key="1">
    <source>
        <dbReference type="SAM" id="MobiDB-lite"/>
    </source>
</evidence>
<comment type="caution">
    <text evidence="3">The sequence shown here is derived from an EMBL/GenBank/DDBJ whole genome shotgun (WGS) entry which is preliminary data.</text>
</comment>
<sequence length="168" mass="18636">MSTPTAQFLVANPYAIIAAALALGIIVLAFLHIDLRRKWRAIFGKKAMTRVEALEEFLRREMKLDERVARFETRVEALERIAPATIRKVGFIRFNPFENTGGDQSFALALLDGSENGVIISSLYTREGVRVYAKEIAAGASKHPLSDEEKQALERARKGPGTLAPQIP</sequence>
<keyword evidence="2" id="KW-0472">Membrane</keyword>
<dbReference type="AlphaFoldDB" id="A0A1G2LGC9"/>
<protein>
    <recommendedName>
        <fullName evidence="5">DUF4446 domain-containing protein</fullName>
    </recommendedName>
</protein>
<evidence type="ECO:0000313" key="3">
    <source>
        <dbReference type="EMBL" id="OHA09861.1"/>
    </source>
</evidence>
<evidence type="ECO:0000313" key="4">
    <source>
        <dbReference type="Proteomes" id="UP000178977"/>
    </source>
</evidence>